<dbReference type="InterPro" id="IPR057744">
    <property type="entry name" value="OTAase-like"/>
</dbReference>
<protein>
    <submittedName>
        <fullName evidence="2">Imidazolonepropionase-like amidohydrolase</fullName>
    </submittedName>
</protein>
<dbReference type="SUPFAM" id="SSF51556">
    <property type="entry name" value="Metallo-dependent hydrolases"/>
    <property type="match status" value="1"/>
</dbReference>
<dbReference type="CDD" id="cd01299">
    <property type="entry name" value="Met_dep_hydrolase_A"/>
    <property type="match status" value="1"/>
</dbReference>
<sequence>MTRIVFAGGKVFDGSGAAARPGDVVVEDGRVVDVGTGLDGDEVVDATGHTVLPGLFDCHTHFMFGDIDTVKALNTPFSLPFYQAIGRMRATLECGITSVRDALGSDLGVATAVRTGLVAGPRMQIAISMVSQTGGHGDEWMPCGVHGAVHHPGAPNGVGDGPEELRRIVRELVRAGADVIKIATSGGVLSPRSNPRLGQFRDEEVAMVVAEARAAGIFVMSHAQATDGIKVAARNGVRSVEHGVFLDEEAVELMLANGTWLVPTLTAPRAVLKQIADGMKVSDAIREKATSVAARHDESVRMAVQAGVKIAMGSDSGVGPHGDNLEELPLMVACGLTPAQALHAATRSAAELLGVDGELGTLEPGKKADLVLVQGDAEEMAARSGAELRAAVRGVWMDGKRVV</sequence>
<dbReference type="InterPro" id="IPR011059">
    <property type="entry name" value="Metal-dep_hydrolase_composite"/>
</dbReference>
<evidence type="ECO:0000313" key="2">
    <source>
        <dbReference type="EMBL" id="PRY42281.1"/>
    </source>
</evidence>
<dbReference type="Proteomes" id="UP000239494">
    <property type="component" value="Unassembled WGS sequence"/>
</dbReference>
<gene>
    <name evidence="2" type="ORF">CLV43_104111</name>
</gene>
<evidence type="ECO:0000259" key="1">
    <source>
        <dbReference type="Pfam" id="PF01979"/>
    </source>
</evidence>
<reference evidence="2 3" key="1">
    <citation type="submission" date="2018-03" db="EMBL/GenBank/DDBJ databases">
        <title>Genomic Encyclopedia of Archaeal and Bacterial Type Strains, Phase II (KMG-II): from individual species to whole genera.</title>
        <authorList>
            <person name="Goeker M."/>
        </authorList>
    </citation>
    <scope>NUCLEOTIDE SEQUENCE [LARGE SCALE GENOMIC DNA]</scope>
    <source>
        <strain evidence="2 3">DSM 44720</strain>
    </source>
</reference>
<organism evidence="2 3">
    <name type="scientific">Umezawaea tangerina</name>
    <dbReference type="NCBI Taxonomy" id="84725"/>
    <lineage>
        <taxon>Bacteria</taxon>
        <taxon>Bacillati</taxon>
        <taxon>Actinomycetota</taxon>
        <taxon>Actinomycetes</taxon>
        <taxon>Pseudonocardiales</taxon>
        <taxon>Pseudonocardiaceae</taxon>
        <taxon>Umezawaea</taxon>
    </lineage>
</organism>
<dbReference type="Pfam" id="PF01979">
    <property type="entry name" value="Amidohydro_1"/>
    <property type="match status" value="1"/>
</dbReference>
<proteinExistence type="predicted"/>
<dbReference type="AlphaFoldDB" id="A0A2T0T9E1"/>
<keyword evidence="2" id="KW-0378">Hydrolase</keyword>
<dbReference type="PANTHER" id="PTHR43135">
    <property type="entry name" value="ALPHA-D-RIBOSE 1-METHYLPHOSPHONATE 5-TRIPHOSPHATE DIPHOSPHATASE"/>
    <property type="match status" value="1"/>
</dbReference>
<dbReference type="EMBL" id="PVTF01000004">
    <property type="protein sequence ID" value="PRY42281.1"/>
    <property type="molecule type" value="Genomic_DNA"/>
</dbReference>
<comment type="caution">
    <text evidence="2">The sequence shown here is derived from an EMBL/GenBank/DDBJ whole genome shotgun (WGS) entry which is preliminary data.</text>
</comment>
<accession>A0A2T0T9E1</accession>
<dbReference type="InterPro" id="IPR032466">
    <property type="entry name" value="Metal_Hydrolase"/>
</dbReference>
<dbReference type="Gene3D" id="2.30.40.10">
    <property type="entry name" value="Urease, subunit C, domain 1"/>
    <property type="match status" value="1"/>
</dbReference>
<dbReference type="SUPFAM" id="SSF51338">
    <property type="entry name" value="Composite domain of metallo-dependent hydrolases"/>
    <property type="match status" value="1"/>
</dbReference>
<dbReference type="Gene3D" id="3.20.20.140">
    <property type="entry name" value="Metal-dependent hydrolases"/>
    <property type="match status" value="1"/>
</dbReference>
<dbReference type="PANTHER" id="PTHR43135:SF3">
    <property type="entry name" value="ALPHA-D-RIBOSE 1-METHYLPHOSPHONATE 5-TRIPHOSPHATE DIPHOSPHATASE"/>
    <property type="match status" value="1"/>
</dbReference>
<feature type="domain" description="Amidohydrolase-related" evidence="1">
    <location>
        <begin position="50"/>
        <end position="402"/>
    </location>
</feature>
<dbReference type="GO" id="GO:0016810">
    <property type="term" value="F:hydrolase activity, acting on carbon-nitrogen (but not peptide) bonds"/>
    <property type="evidence" value="ECO:0007669"/>
    <property type="project" value="InterPro"/>
</dbReference>
<name>A0A2T0T9E1_9PSEU</name>
<dbReference type="InterPro" id="IPR051781">
    <property type="entry name" value="Metallo-dep_Hydrolase"/>
</dbReference>
<dbReference type="InterPro" id="IPR006680">
    <property type="entry name" value="Amidohydro-rel"/>
</dbReference>
<keyword evidence="3" id="KW-1185">Reference proteome</keyword>
<dbReference type="RefSeq" id="WP_106187708.1">
    <property type="nucleotide sequence ID" value="NZ_PVTF01000004.1"/>
</dbReference>
<evidence type="ECO:0000313" key="3">
    <source>
        <dbReference type="Proteomes" id="UP000239494"/>
    </source>
</evidence>
<dbReference type="OrthoDB" id="3514520at2"/>